<dbReference type="PANTHER" id="PTHR31286">
    <property type="entry name" value="GLYCINE-RICH CELL WALL STRUCTURAL PROTEIN 1.8-LIKE"/>
    <property type="match status" value="1"/>
</dbReference>
<evidence type="ECO:0000313" key="2">
    <source>
        <dbReference type="EMBL" id="KAJ4840447.1"/>
    </source>
</evidence>
<dbReference type="OrthoDB" id="994333at2759"/>
<comment type="caution">
    <text evidence="2">The sequence shown here is derived from an EMBL/GenBank/DDBJ whole genome shotgun (WGS) entry which is preliminary data.</text>
</comment>
<sequence>MKEGGPSFRFSERFRSHIACPWVFSVITKVLGRRFSYRVICSKVASLWKPQGGFQVIDLANDYFLIRFEKKEDYTRALAEGPWMIQGSYLTVQSWQPGFDASKEPTKTVVRVQIPKLPVEWYRQNISGALAQQIGKPIRIDINTLQAERQNLLA</sequence>
<dbReference type="Pfam" id="PF14111">
    <property type="entry name" value="DUF4283"/>
    <property type="match status" value="1"/>
</dbReference>
<keyword evidence="3" id="KW-1185">Reference proteome</keyword>
<evidence type="ECO:0000313" key="3">
    <source>
        <dbReference type="Proteomes" id="UP001141552"/>
    </source>
</evidence>
<dbReference type="EMBL" id="JAKUCV010003041">
    <property type="protein sequence ID" value="KAJ4840447.1"/>
    <property type="molecule type" value="Genomic_DNA"/>
</dbReference>
<reference evidence="2" key="1">
    <citation type="submission" date="2022-02" db="EMBL/GenBank/DDBJ databases">
        <authorList>
            <person name="Henning P.M."/>
            <person name="McCubbin A.G."/>
            <person name="Shore J.S."/>
        </authorList>
    </citation>
    <scope>NUCLEOTIDE SEQUENCE</scope>
    <source>
        <strain evidence="2">F60SS</strain>
        <tissue evidence="2">Leaves</tissue>
    </source>
</reference>
<name>A0A9Q0FZI0_9ROSI</name>
<dbReference type="Proteomes" id="UP001141552">
    <property type="component" value="Unassembled WGS sequence"/>
</dbReference>
<protein>
    <recommendedName>
        <fullName evidence="1">DUF4283 domain-containing protein</fullName>
    </recommendedName>
</protein>
<accession>A0A9Q0FZI0</accession>
<evidence type="ECO:0000259" key="1">
    <source>
        <dbReference type="Pfam" id="PF14111"/>
    </source>
</evidence>
<dbReference type="AlphaFoldDB" id="A0A9Q0FZI0"/>
<reference evidence="2" key="2">
    <citation type="journal article" date="2023" name="Plants (Basel)">
        <title>Annotation of the Turnera subulata (Passifloraceae) Draft Genome Reveals the S-Locus Evolved after the Divergence of Turneroideae from Passifloroideae in a Stepwise Manner.</title>
        <authorList>
            <person name="Henning P.M."/>
            <person name="Roalson E.H."/>
            <person name="Mir W."/>
            <person name="McCubbin A.G."/>
            <person name="Shore J.S."/>
        </authorList>
    </citation>
    <scope>NUCLEOTIDE SEQUENCE</scope>
    <source>
        <strain evidence="2">F60SS</strain>
    </source>
</reference>
<gene>
    <name evidence="2" type="ORF">Tsubulata_016703</name>
</gene>
<feature type="domain" description="DUF4283" evidence="1">
    <location>
        <begin position="22"/>
        <end position="101"/>
    </location>
</feature>
<dbReference type="InterPro" id="IPR025558">
    <property type="entry name" value="DUF4283"/>
</dbReference>
<dbReference type="PANTHER" id="PTHR31286:SF99">
    <property type="entry name" value="DUF4283 DOMAIN-CONTAINING PROTEIN"/>
    <property type="match status" value="1"/>
</dbReference>
<organism evidence="2 3">
    <name type="scientific">Turnera subulata</name>
    <dbReference type="NCBI Taxonomy" id="218843"/>
    <lineage>
        <taxon>Eukaryota</taxon>
        <taxon>Viridiplantae</taxon>
        <taxon>Streptophyta</taxon>
        <taxon>Embryophyta</taxon>
        <taxon>Tracheophyta</taxon>
        <taxon>Spermatophyta</taxon>
        <taxon>Magnoliopsida</taxon>
        <taxon>eudicotyledons</taxon>
        <taxon>Gunneridae</taxon>
        <taxon>Pentapetalae</taxon>
        <taxon>rosids</taxon>
        <taxon>fabids</taxon>
        <taxon>Malpighiales</taxon>
        <taxon>Passifloraceae</taxon>
        <taxon>Turnera</taxon>
    </lineage>
</organism>
<proteinExistence type="predicted"/>
<dbReference type="InterPro" id="IPR040256">
    <property type="entry name" value="At4g02000-like"/>
</dbReference>